<feature type="compositionally biased region" description="Basic and acidic residues" evidence="7">
    <location>
        <begin position="145"/>
        <end position="166"/>
    </location>
</feature>
<feature type="compositionally biased region" description="Basic and acidic residues" evidence="7">
    <location>
        <begin position="54"/>
        <end position="82"/>
    </location>
</feature>
<dbReference type="Proteomes" id="UP000537592">
    <property type="component" value="Unassembled WGS sequence"/>
</dbReference>
<evidence type="ECO:0000256" key="1">
    <source>
        <dbReference type="ARBA" id="ARBA00000073"/>
    </source>
</evidence>
<evidence type="ECO:0000256" key="3">
    <source>
        <dbReference type="ARBA" id="ARBA00022884"/>
    </source>
</evidence>
<reference evidence="9 10" key="1">
    <citation type="submission" date="2020-08" db="EMBL/GenBank/DDBJ databases">
        <title>Genomic Encyclopedia of Type Strains, Phase IV (KMG-IV): sequencing the most valuable type-strain genomes for metagenomic binning, comparative biology and taxonomic classification.</title>
        <authorList>
            <person name="Goeker M."/>
        </authorList>
    </citation>
    <scope>NUCLEOTIDE SEQUENCE [LARGE SCALE GENOMIC DNA]</scope>
    <source>
        <strain evidence="9 10">DSM 28760</strain>
    </source>
</reference>
<comment type="similarity">
    <text evidence="2 6">Belongs to the pseudouridine synthase RsuA family.</text>
</comment>
<dbReference type="RefSeq" id="WP_183751607.1">
    <property type="nucleotide sequence ID" value="NZ_JACICC010000003.1"/>
</dbReference>
<dbReference type="Pfam" id="PF01479">
    <property type="entry name" value="S4"/>
    <property type="match status" value="1"/>
</dbReference>
<keyword evidence="10" id="KW-1185">Reference proteome</keyword>
<dbReference type="PROSITE" id="PS01149">
    <property type="entry name" value="PSI_RSU"/>
    <property type="match status" value="1"/>
</dbReference>
<dbReference type="Pfam" id="PF00849">
    <property type="entry name" value="PseudoU_synth_2"/>
    <property type="match status" value="1"/>
</dbReference>
<dbReference type="InterPro" id="IPR020103">
    <property type="entry name" value="PsdUridine_synth_cat_dom_sf"/>
</dbReference>
<gene>
    <name evidence="9" type="ORF">FHS81_001561</name>
</gene>
<dbReference type="GO" id="GO:0000455">
    <property type="term" value="P:enzyme-directed rRNA pseudouridine synthesis"/>
    <property type="evidence" value="ECO:0007669"/>
    <property type="project" value="UniProtKB-ARBA"/>
</dbReference>
<dbReference type="InterPro" id="IPR050343">
    <property type="entry name" value="RsuA_PseudoU_synthase"/>
</dbReference>
<dbReference type="Gene3D" id="3.30.70.1560">
    <property type="entry name" value="Alpha-L RNA-binding motif"/>
    <property type="match status" value="1"/>
</dbReference>
<dbReference type="EMBL" id="JACICC010000003">
    <property type="protein sequence ID" value="MBB3809479.1"/>
    <property type="molecule type" value="Genomic_DNA"/>
</dbReference>
<dbReference type="InterPro" id="IPR000748">
    <property type="entry name" value="PsdUridine_synth_RsuA/RluB/E/F"/>
</dbReference>
<evidence type="ECO:0000313" key="10">
    <source>
        <dbReference type="Proteomes" id="UP000537592"/>
    </source>
</evidence>
<dbReference type="InterPro" id="IPR042092">
    <property type="entry name" value="PsdUridine_s_RsuA/RluB/E/F_cat"/>
</dbReference>
<dbReference type="EC" id="5.4.99.-" evidence="6"/>
<evidence type="ECO:0000256" key="2">
    <source>
        <dbReference type="ARBA" id="ARBA00008348"/>
    </source>
</evidence>
<dbReference type="InterPro" id="IPR002942">
    <property type="entry name" value="S4_RNA-bd"/>
</dbReference>
<dbReference type="SUPFAM" id="SSF55174">
    <property type="entry name" value="Alpha-L RNA-binding motif"/>
    <property type="match status" value="1"/>
</dbReference>
<protein>
    <recommendedName>
        <fullName evidence="6">Pseudouridine synthase</fullName>
        <ecNumber evidence="6">5.4.99.-</ecNumber>
    </recommendedName>
</protein>
<feature type="compositionally biased region" description="Basic and acidic residues" evidence="7">
    <location>
        <begin position="1"/>
        <end position="11"/>
    </location>
</feature>
<dbReference type="Gene3D" id="3.30.70.580">
    <property type="entry name" value="Pseudouridine synthase I, catalytic domain, N-terminal subdomain"/>
    <property type="match status" value="1"/>
</dbReference>
<feature type="compositionally biased region" description="Basic and acidic residues" evidence="7">
    <location>
        <begin position="445"/>
        <end position="472"/>
    </location>
</feature>
<dbReference type="GO" id="GO:0120159">
    <property type="term" value="F:rRNA pseudouridine synthase activity"/>
    <property type="evidence" value="ECO:0007669"/>
    <property type="project" value="UniProtKB-ARBA"/>
</dbReference>
<feature type="compositionally biased region" description="Low complexity" evidence="7">
    <location>
        <begin position="96"/>
        <end position="114"/>
    </location>
</feature>
<dbReference type="PROSITE" id="PS50889">
    <property type="entry name" value="S4"/>
    <property type="match status" value="1"/>
</dbReference>
<evidence type="ECO:0000256" key="6">
    <source>
        <dbReference type="RuleBase" id="RU003887"/>
    </source>
</evidence>
<dbReference type="Gene3D" id="3.10.290.10">
    <property type="entry name" value="RNA-binding S4 domain"/>
    <property type="match status" value="1"/>
</dbReference>
<keyword evidence="3 5" id="KW-0694">RNA-binding</keyword>
<dbReference type="InterPro" id="IPR018496">
    <property type="entry name" value="PsdUridine_synth_RsuA/RluB_CS"/>
</dbReference>
<feature type="region of interest" description="Disordered" evidence="7">
    <location>
        <begin position="434"/>
        <end position="841"/>
    </location>
</feature>
<dbReference type="SMART" id="SM00363">
    <property type="entry name" value="S4"/>
    <property type="match status" value="1"/>
</dbReference>
<evidence type="ECO:0000256" key="5">
    <source>
        <dbReference type="PROSITE-ProRule" id="PRU00182"/>
    </source>
</evidence>
<accession>A0A7W6EGH3</accession>
<keyword evidence="4 6" id="KW-0413">Isomerase</keyword>
<feature type="compositionally biased region" description="Basic and acidic residues" evidence="7">
    <location>
        <begin position="560"/>
        <end position="794"/>
    </location>
</feature>
<feature type="region of interest" description="Disordered" evidence="7">
    <location>
        <begin position="1"/>
        <end position="181"/>
    </location>
</feature>
<evidence type="ECO:0000259" key="8">
    <source>
        <dbReference type="SMART" id="SM00363"/>
    </source>
</evidence>
<feature type="compositionally biased region" description="Low complexity" evidence="7">
    <location>
        <begin position="29"/>
        <end position="52"/>
    </location>
</feature>
<evidence type="ECO:0000256" key="4">
    <source>
        <dbReference type="ARBA" id="ARBA00023235"/>
    </source>
</evidence>
<organism evidence="9 10">
    <name type="scientific">Pseudochelatococcus contaminans</name>
    <dbReference type="NCBI Taxonomy" id="1538103"/>
    <lineage>
        <taxon>Bacteria</taxon>
        <taxon>Pseudomonadati</taxon>
        <taxon>Pseudomonadota</taxon>
        <taxon>Alphaproteobacteria</taxon>
        <taxon>Hyphomicrobiales</taxon>
        <taxon>Chelatococcaceae</taxon>
        <taxon>Pseudochelatococcus</taxon>
    </lineage>
</organism>
<dbReference type="PANTHER" id="PTHR47683:SF3">
    <property type="entry name" value="RIBOSOMAL LARGE SUBUNIT PSEUDOURIDINE SYNTHASE B"/>
    <property type="match status" value="1"/>
</dbReference>
<dbReference type="InterPro" id="IPR006145">
    <property type="entry name" value="PsdUridine_synth_RsuA/RluA"/>
</dbReference>
<feature type="domain" description="RNA-binding S4" evidence="8">
    <location>
        <begin position="180"/>
        <end position="239"/>
    </location>
</feature>
<proteinExistence type="inferred from homology"/>
<sequence length="841" mass="92272">MTDKSKNERGPARRPGGDAAGPSKGRISRGGPAKGAPKFGAPKFGGPRPFAGGKDGDARSSGRKFGERKFSERSSGEGRSDGGKSFAGKSFGGKSFGSKSFGGKSFSEKSFGSKPAGDRSFDRKKEGGKPFSDRQFSGKSSSGKFGDERPARAGRPRDARDAEAGVRQDAGAISRSNAPERIAKAMSRAGIASRRDAEVMIAEGRVAVNGKVIDTPVTLVSPQDRIVIDGAPMPSRDRTRLWLYHKPRGLVTTARDPERRPTVFDALPEELPRVVAVGRLDINTEGLLLLTNDGGLSGVLEHPETGWLRRYRVRAYGDTDQAQLDALRDGITIDGMHYGPVEALIQRRQGDNIWLTLGLREGKNREVKRILEHLGLRVNRLIRISFGPFQLGDLHEGEVEEVRTRVLRDQLGETLAAEAGADFDAGSFEPNAAVRSQRAGGENPPARREEAFEERSRQRAVWRDDQTEGERPRGKRIPRRGADAQVARQHSGERVHARVGVVTDPGGRKVKVERIVNPPRLAERTVRPERDEQDRGGFAPRGERPARRFSDGPQQQRQSFGDRPRRFSDRSEGFSDRSDDRRPRRPEGGADGERRFERRGERPAGGRGFGDRSRPEGDRSFGGKRFADRSEGFSGRGDDRRPRRPEGGADGERRFEKRGERPAGGRGFGDRSRPEGDRSFGGKRFADRSEGFSGRGDDRRPRRPEGGAEGERRFEKRGERPAGGRGFGDRSRPEGDRSFGGKRFADRSEGFSGRGDDRRPRRPEGGADGERRFEKRGERPTGGRGFGDRSRPEGGRSFAGKSEGRPSGGRPFGGKPSGDRPSGGRPSSDRPRGGSRPPRKS</sequence>
<dbReference type="NCBIfam" id="TIGR00093">
    <property type="entry name" value="pseudouridine synthase"/>
    <property type="match status" value="1"/>
</dbReference>
<comment type="caution">
    <text evidence="9">The sequence shown here is derived from an EMBL/GenBank/DDBJ whole genome shotgun (WGS) entry which is preliminary data.</text>
</comment>
<evidence type="ECO:0000313" key="9">
    <source>
        <dbReference type="EMBL" id="MBB3809479.1"/>
    </source>
</evidence>
<comment type="catalytic activity">
    <reaction evidence="1">
        <text>a uridine in RNA = a pseudouridine in RNA</text>
        <dbReference type="Rhea" id="RHEA:48348"/>
        <dbReference type="Rhea" id="RHEA-COMP:12068"/>
        <dbReference type="Rhea" id="RHEA-COMP:12069"/>
        <dbReference type="ChEBI" id="CHEBI:65314"/>
        <dbReference type="ChEBI" id="CHEBI:65315"/>
    </reaction>
</comment>
<feature type="compositionally biased region" description="Basic and acidic residues" evidence="7">
    <location>
        <begin position="521"/>
        <end position="550"/>
    </location>
</feature>
<feature type="compositionally biased region" description="Basic and acidic residues" evidence="7">
    <location>
        <begin position="116"/>
        <end position="132"/>
    </location>
</feature>
<feature type="compositionally biased region" description="Gly residues" evidence="7">
    <location>
        <begin position="806"/>
        <end position="816"/>
    </location>
</feature>
<dbReference type="CDD" id="cd00165">
    <property type="entry name" value="S4"/>
    <property type="match status" value="1"/>
</dbReference>
<dbReference type="GO" id="GO:0003723">
    <property type="term" value="F:RNA binding"/>
    <property type="evidence" value="ECO:0007669"/>
    <property type="project" value="UniProtKB-KW"/>
</dbReference>
<dbReference type="AlphaFoldDB" id="A0A7W6EGH3"/>
<dbReference type="SUPFAM" id="SSF55120">
    <property type="entry name" value="Pseudouridine synthase"/>
    <property type="match status" value="1"/>
</dbReference>
<name>A0A7W6EGH3_9HYPH</name>
<dbReference type="PANTHER" id="PTHR47683">
    <property type="entry name" value="PSEUDOURIDINE SYNTHASE FAMILY PROTEIN-RELATED"/>
    <property type="match status" value="1"/>
</dbReference>
<evidence type="ECO:0000256" key="7">
    <source>
        <dbReference type="SAM" id="MobiDB-lite"/>
    </source>
</evidence>
<dbReference type="InterPro" id="IPR020094">
    <property type="entry name" value="TruA/RsuA/RluB/E/F_N"/>
</dbReference>
<dbReference type="InterPro" id="IPR036986">
    <property type="entry name" value="S4_RNA-bd_sf"/>
</dbReference>